<dbReference type="Pfam" id="PF12146">
    <property type="entry name" value="Hydrolase_4"/>
    <property type="match status" value="1"/>
</dbReference>
<dbReference type="InterPro" id="IPR029058">
    <property type="entry name" value="AB_hydrolase_fold"/>
</dbReference>
<organism evidence="2 3">
    <name type="scientific">Saccharothrix syringae</name>
    <name type="common">Nocardiopsis syringae</name>
    <dbReference type="NCBI Taxonomy" id="103733"/>
    <lineage>
        <taxon>Bacteria</taxon>
        <taxon>Bacillati</taxon>
        <taxon>Actinomycetota</taxon>
        <taxon>Actinomycetes</taxon>
        <taxon>Pseudonocardiales</taxon>
        <taxon>Pseudonocardiaceae</taxon>
        <taxon>Saccharothrix</taxon>
    </lineage>
</organism>
<name>A0A5Q0GTG1_SACSY</name>
<proteinExistence type="predicted"/>
<dbReference type="AlphaFoldDB" id="A0A5Q0GTG1"/>
<keyword evidence="3" id="KW-1185">Reference proteome</keyword>
<evidence type="ECO:0000259" key="1">
    <source>
        <dbReference type="Pfam" id="PF12146"/>
    </source>
</evidence>
<dbReference type="InterPro" id="IPR022742">
    <property type="entry name" value="Hydrolase_4"/>
</dbReference>
<dbReference type="RefSeq" id="WP_033427493.1">
    <property type="nucleotide sequence ID" value="NZ_CP034550.1"/>
</dbReference>
<gene>
    <name evidence="2" type="ORF">EKG83_07730</name>
</gene>
<dbReference type="PANTHER" id="PTHR43265">
    <property type="entry name" value="ESTERASE ESTD"/>
    <property type="match status" value="1"/>
</dbReference>
<keyword evidence="2" id="KW-0378">Hydrolase</keyword>
<dbReference type="Proteomes" id="UP000325787">
    <property type="component" value="Chromosome"/>
</dbReference>
<evidence type="ECO:0000313" key="3">
    <source>
        <dbReference type="Proteomes" id="UP000325787"/>
    </source>
</evidence>
<dbReference type="PANTHER" id="PTHR43265:SF1">
    <property type="entry name" value="ESTERASE ESTD"/>
    <property type="match status" value="1"/>
</dbReference>
<sequence>MTASSDFPRLRTLDGLHLQSTLVLPEAPAEHAAVLVHGGGVTRDEGGFFTRLAAGLAEAGIASLRFDHRGHGESEGRQQDLTLSSMLNDIRVAVAAIRARTTLPKAGLIGASICGYYAAKRPDEIERLVLLNPRLDYKKRTIDNRVYWTEQGYIEFSPSLKHGYGILNEVFWLKPNEVLGEIAAPTLIVHGTKDTFVPVESSRAALAHLTTEHRLLEIDGAQHGFAVHDDPTYADPQSQEWQAFVIREVTDWFSC</sequence>
<dbReference type="Gene3D" id="3.40.50.1820">
    <property type="entry name" value="alpha/beta hydrolase"/>
    <property type="match status" value="1"/>
</dbReference>
<reference evidence="3" key="1">
    <citation type="journal article" date="2021" name="Curr. Microbiol.">
        <title>Complete genome of nocamycin-producing strain Saccharothrix syringae NRRL B-16468 reveals the biosynthetic potential for secondary metabolites.</title>
        <authorList>
            <person name="Mo X."/>
            <person name="Yang S."/>
        </authorList>
    </citation>
    <scope>NUCLEOTIDE SEQUENCE [LARGE SCALE GENOMIC DNA]</scope>
    <source>
        <strain evidence="3">ATCC 51364 / DSM 43886 / JCM 6844 / KCTC 9398 / NBRC 14523 / NRRL B-16468 / INA 2240</strain>
    </source>
</reference>
<dbReference type="SUPFAM" id="SSF53474">
    <property type="entry name" value="alpha/beta-Hydrolases"/>
    <property type="match status" value="1"/>
</dbReference>
<dbReference type="OrthoDB" id="128799at2"/>
<dbReference type="EMBL" id="CP034550">
    <property type="protein sequence ID" value="QFZ17376.1"/>
    <property type="molecule type" value="Genomic_DNA"/>
</dbReference>
<protein>
    <submittedName>
        <fullName evidence="2">Alpha/beta fold hydrolase</fullName>
    </submittedName>
</protein>
<accession>A0A5Q0GTG1</accession>
<dbReference type="GO" id="GO:0052689">
    <property type="term" value="F:carboxylic ester hydrolase activity"/>
    <property type="evidence" value="ECO:0007669"/>
    <property type="project" value="TreeGrafter"/>
</dbReference>
<evidence type="ECO:0000313" key="2">
    <source>
        <dbReference type="EMBL" id="QFZ17376.1"/>
    </source>
</evidence>
<dbReference type="KEGG" id="ssyi:EKG83_07730"/>
<dbReference type="InterPro" id="IPR053145">
    <property type="entry name" value="AB_hydrolase_Est10"/>
</dbReference>
<feature type="domain" description="Serine aminopeptidase S33" evidence="1">
    <location>
        <begin position="30"/>
        <end position="141"/>
    </location>
</feature>